<name>A0AAD2JZI0_9AGAR</name>
<keyword evidence="3" id="KW-1185">Reference proteome</keyword>
<gene>
    <name evidence="2" type="ORF">MYCIT1_LOCUS15053</name>
</gene>
<feature type="region of interest" description="Disordered" evidence="1">
    <location>
        <begin position="1"/>
        <end position="30"/>
    </location>
</feature>
<evidence type="ECO:0000256" key="1">
    <source>
        <dbReference type="SAM" id="MobiDB-lite"/>
    </source>
</evidence>
<sequence>MLPAGYTASHARAGAVQSSESESDPVWESGGATRRCVVRDVTLWTPRSASSSVCSGSLGEARAGHVVNAEWYARIESGIRCIAMMVSAESGVDHGLWL</sequence>
<protein>
    <submittedName>
        <fullName evidence="2">Uncharacterized protein</fullName>
    </submittedName>
</protein>
<organism evidence="2 3">
    <name type="scientific">Mycena citricolor</name>
    <dbReference type="NCBI Taxonomy" id="2018698"/>
    <lineage>
        <taxon>Eukaryota</taxon>
        <taxon>Fungi</taxon>
        <taxon>Dikarya</taxon>
        <taxon>Basidiomycota</taxon>
        <taxon>Agaricomycotina</taxon>
        <taxon>Agaricomycetes</taxon>
        <taxon>Agaricomycetidae</taxon>
        <taxon>Agaricales</taxon>
        <taxon>Marasmiineae</taxon>
        <taxon>Mycenaceae</taxon>
        <taxon>Mycena</taxon>
    </lineage>
</organism>
<evidence type="ECO:0000313" key="3">
    <source>
        <dbReference type="Proteomes" id="UP001295794"/>
    </source>
</evidence>
<reference evidence="2" key="1">
    <citation type="submission" date="2023-11" db="EMBL/GenBank/DDBJ databases">
        <authorList>
            <person name="De Vega J J."/>
            <person name="De Vega J J."/>
        </authorList>
    </citation>
    <scope>NUCLEOTIDE SEQUENCE</scope>
</reference>
<proteinExistence type="predicted"/>
<dbReference type="AlphaFoldDB" id="A0AAD2JZI0"/>
<comment type="caution">
    <text evidence="2">The sequence shown here is derived from an EMBL/GenBank/DDBJ whole genome shotgun (WGS) entry which is preliminary data.</text>
</comment>
<evidence type="ECO:0000313" key="2">
    <source>
        <dbReference type="EMBL" id="CAK5270552.1"/>
    </source>
</evidence>
<accession>A0AAD2JZI0</accession>
<dbReference type="EMBL" id="CAVNYO010000167">
    <property type="protein sequence ID" value="CAK5270552.1"/>
    <property type="molecule type" value="Genomic_DNA"/>
</dbReference>
<dbReference type="Proteomes" id="UP001295794">
    <property type="component" value="Unassembled WGS sequence"/>
</dbReference>